<evidence type="ECO:0000313" key="2">
    <source>
        <dbReference type="Proteomes" id="UP000193396"/>
    </source>
</evidence>
<keyword evidence="2" id="KW-1185">Reference proteome</keyword>
<accession>A0A1Y2LAA3</accession>
<dbReference type="AlphaFoldDB" id="A0A1Y2LAA3"/>
<gene>
    <name evidence="1" type="ORF">TALK_13660</name>
</gene>
<dbReference type="EMBL" id="JFKB01000009">
    <property type="protein sequence ID" value="OSQ47066.1"/>
    <property type="molecule type" value="Genomic_DNA"/>
</dbReference>
<evidence type="ECO:0000313" key="1">
    <source>
        <dbReference type="EMBL" id="OSQ47066.1"/>
    </source>
</evidence>
<sequence>MADVIFAKSKEKPADRVGIPNKGFDAGVRKYNTCPVDQSDLHGLLCRNTLKDKYLPAVLLRVSAQI</sequence>
<dbReference type="Proteomes" id="UP000193396">
    <property type="component" value="Unassembled WGS sequence"/>
</dbReference>
<name>A0A1Y2LAA3_9PROT</name>
<proteinExistence type="predicted"/>
<reference evidence="1 2" key="1">
    <citation type="submission" date="2014-03" db="EMBL/GenBank/DDBJ databases">
        <title>The draft genome sequence of Thalassospira alkalitolerans JCM 18968.</title>
        <authorList>
            <person name="Lai Q."/>
            <person name="Shao Z."/>
        </authorList>
    </citation>
    <scope>NUCLEOTIDE SEQUENCE [LARGE SCALE GENOMIC DNA]</scope>
    <source>
        <strain evidence="1 2">JCM 18968</strain>
    </source>
</reference>
<protein>
    <submittedName>
        <fullName evidence="1">Uncharacterized protein</fullName>
    </submittedName>
</protein>
<comment type="caution">
    <text evidence="1">The sequence shown here is derived from an EMBL/GenBank/DDBJ whole genome shotgun (WGS) entry which is preliminary data.</text>
</comment>
<organism evidence="1 2">
    <name type="scientific">Thalassospira alkalitolerans</name>
    <dbReference type="NCBI Taxonomy" id="1293890"/>
    <lineage>
        <taxon>Bacteria</taxon>
        <taxon>Pseudomonadati</taxon>
        <taxon>Pseudomonadota</taxon>
        <taxon>Alphaproteobacteria</taxon>
        <taxon>Rhodospirillales</taxon>
        <taxon>Thalassospiraceae</taxon>
        <taxon>Thalassospira</taxon>
    </lineage>
</organism>